<name>A0ABQ6K626_9MICO</name>
<evidence type="ECO:0000313" key="2">
    <source>
        <dbReference type="EMBL" id="GMA94884.1"/>
    </source>
</evidence>
<evidence type="ECO:0008006" key="4">
    <source>
        <dbReference type="Google" id="ProtNLM"/>
    </source>
</evidence>
<keyword evidence="3" id="KW-1185">Reference proteome</keyword>
<evidence type="ECO:0000256" key="1">
    <source>
        <dbReference type="ARBA" id="ARBA00005564"/>
    </source>
</evidence>
<dbReference type="Proteomes" id="UP001157034">
    <property type="component" value="Unassembled WGS sequence"/>
</dbReference>
<gene>
    <name evidence="2" type="ORF">GCM10025881_17080</name>
</gene>
<dbReference type="PANTHER" id="PTHR30344">
    <property type="entry name" value="6-PHOSPHOGLUCONOLACTONASE-RELATED"/>
    <property type="match status" value="1"/>
</dbReference>
<dbReference type="SUPFAM" id="SSF51004">
    <property type="entry name" value="C-terminal (heme d1) domain of cytochrome cd1-nitrite reductase"/>
    <property type="match status" value="1"/>
</dbReference>
<comment type="similarity">
    <text evidence="1">Belongs to the cycloisomerase 2 family.</text>
</comment>
<dbReference type="PANTHER" id="PTHR30344:SF1">
    <property type="entry name" value="6-PHOSPHOGLUCONOLACTONASE"/>
    <property type="match status" value="1"/>
</dbReference>
<protein>
    <recommendedName>
        <fullName evidence="4">Lactonase family protein</fullName>
    </recommendedName>
</protein>
<organism evidence="2 3">
    <name type="scientific">Pseudolysinimonas kribbensis</name>
    <dbReference type="NCBI Taxonomy" id="433641"/>
    <lineage>
        <taxon>Bacteria</taxon>
        <taxon>Bacillati</taxon>
        <taxon>Actinomycetota</taxon>
        <taxon>Actinomycetes</taxon>
        <taxon>Micrococcales</taxon>
        <taxon>Microbacteriaceae</taxon>
        <taxon>Pseudolysinimonas</taxon>
    </lineage>
</organism>
<dbReference type="EMBL" id="BSVB01000001">
    <property type="protein sequence ID" value="GMA94884.1"/>
    <property type="molecule type" value="Genomic_DNA"/>
</dbReference>
<dbReference type="Pfam" id="PF10282">
    <property type="entry name" value="Lactonase"/>
    <property type="match status" value="1"/>
</dbReference>
<proteinExistence type="inferred from homology"/>
<dbReference type="Gene3D" id="2.130.10.10">
    <property type="entry name" value="YVTN repeat-like/Quinoprotein amine dehydrogenase"/>
    <property type="match status" value="1"/>
</dbReference>
<dbReference type="InterPro" id="IPR011048">
    <property type="entry name" value="Haem_d1_sf"/>
</dbReference>
<evidence type="ECO:0000313" key="3">
    <source>
        <dbReference type="Proteomes" id="UP001157034"/>
    </source>
</evidence>
<sequence length="358" mass="37273">MGAEGSVMELLIGTYTERKAFVDGHAPGLLAATWEAPASGERRIGEARLAAKSVNPSWVARTRDGARVYCTAELENGRVVGFARGDAGTLTALGEQDSHGADPAHLGLDADERLLAVANYSGGTIAILPLDADGRPGAATSVHTQPAPVVPTGRAEQESAHPHHVEFDPVTGQLLVADLGLDRVCVFDVTGDGVLEPRPERDVVLPPGTGPRQLAFDETQSRLFVIGELGNTVHELRRTAGGFQVHGGIGTLPPGEAGDGDSGAALLYSAAHSRLYATTRGRDTVTIIDTSGPELARVAVIPSGGRTPRGATLTPDGRLIVAHQDDDAVVVFDLDPDGMPVPADRTTIASPVCLVGFY</sequence>
<dbReference type="InterPro" id="IPR015943">
    <property type="entry name" value="WD40/YVTN_repeat-like_dom_sf"/>
</dbReference>
<accession>A0ABQ6K626</accession>
<dbReference type="InterPro" id="IPR019405">
    <property type="entry name" value="Lactonase_7-beta_prop"/>
</dbReference>
<dbReference type="InterPro" id="IPR050282">
    <property type="entry name" value="Cycloisomerase_2"/>
</dbReference>
<comment type="caution">
    <text evidence="2">The sequence shown here is derived from an EMBL/GenBank/DDBJ whole genome shotgun (WGS) entry which is preliminary data.</text>
</comment>
<reference evidence="3" key="1">
    <citation type="journal article" date="2019" name="Int. J. Syst. Evol. Microbiol.">
        <title>The Global Catalogue of Microorganisms (GCM) 10K type strain sequencing project: providing services to taxonomists for standard genome sequencing and annotation.</title>
        <authorList>
            <consortium name="The Broad Institute Genomics Platform"/>
            <consortium name="The Broad Institute Genome Sequencing Center for Infectious Disease"/>
            <person name="Wu L."/>
            <person name="Ma J."/>
        </authorList>
    </citation>
    <scope>NUCLEOTIDE SEQUENCE [LARGE SCALE GENOMIC DNA]</scope>
    <source>
        <strain evidence="3">NBRC 108894</strain>
    </source>
</reference>